<dbReference type="EMBL" id="JAQIBD010000003">
    <property type="protein sequence ID" value="MDM5272223.1"/>
    <property type="molecule type" value="Genomic_DNA"/>
</dbReference>
<evidence type="ECO:0000256" key="1">
    <source>
        <dbReference type="ARBA" id="ARBA00004651"/>
    </source>
</evidence>
<dbReference type="InterPro" id="IPR047817">
    <property type="entry name" value="ABC2_TM_bact-type"/>
</dbReference>
<evidence type="ECO:0000256" key="5">
    <source>
        <dbReference type="ARBA" id="ARBA00022692"/>
    </source>
</evidence>
<keyword evidence="11" id="KW-1185">Reference proteome</keyword>
<keyword evidence="5 8" id="KW-0812">Transmembrane</keyword>
<feature type="transmembrane region" description="Helical" evidence="8">
    <location>
        <begin position="349"/>
        <end position="367"/>
    </location>
</feature>
<dbReference type="InterPro" id="IPR051449">
    <property type="entry name" value="ABC-2_transporter_component"/>
</dbReference>
<comment type="similarity">
    <text evidence="2">Belongs to the ABC-2 integral membrane protein family.</text>
</comment>
<evidence type="ECO:0000259" key="9">
    <source>
        <dbReference type="PROSITE" id="PS51012"/>
    </source>
</evidence>
<evidence type="ECO:0000256" key="4">
    <source>
        <dbReference type="ARBA" id="ARBA00022475"/>
    </source>
</evidence>
<accession>A0ABT7QZE2</accession>
<feature type="transmembrane region" description="Helical" evidence="8">
    <location>
        <begin position="257"/>
        <end position="282"/>
    </location>
</feature>
<comment type="subcellular location">
    <subcellularLocation>
        <location evidence="1">Cell membrane</location>
        <topology evidence="1">Multi-pass membrane protein</topology>
    </subcellularLocation>
</comment>
<name>A0ABT7QZE2_9BACT</name>
<evidence type="ECO:0000256" key="2">
    <source>
        <dbReference type="ARBA" id="ARBA00007783"/>
    </source>
</evidence>
<dbReference type="Gene3D" id="3.40.1710.10">
    <property type="entry name" value="abc type-2 transporter like domain"/>
    <property type="match status" value="1"/>
</dbReference>
<proteinExistence type="inferred from homology"/>
<protein>
    <submittedName>
        <fullName evidence="10">ABC transporter permease</fullName>
    </submittedName>
</protein>
<evidence type="ECO:0000313" key="11">
    <source>
        <dbReference type="Proteomes" id="UP001169069"/>
    </source>
</evidence>
<comment type="caution">
    <text evidence="10">The sequence shown here is derived from an EMBL/GenBank/DDBJ whole genome shotgun (WGS) entry which is preliminary data.</text>
</comment>
<keyword evidence="6 8" id="KW-1133">Transmembrane helix</keyword>
<feature type="transmembrane region" description="Helical" evidence="8">
    <location>
        <begin position="319"/>
        <end position="337"/>
    </location>
</feature>
<dbReference type="InterPro" id="IPR013525">
    <property type="entry name" value="ABC2_TM"/>
</dbReference>
<evidence type="ECO:0000256" key="3">
    <source>
        <dbReference type="ARBA" id="ARBA00022448"/>
    </source>
</evidence>
<evidence type="ECO:0000256" key="6">
    <source>
        <dbReference type="ARBA" id="ARBA00022989"/>
    </source>
</evidence>
<feature type="transmembrane region" description="Helical" evidence="8">
    <location>
        <begin position="226"/>
        <end position="245"/>
    </location>
</feature>
<dbReference type="PANTHER" id="PTHR30294">
    <property type="entry name" value="MEMBRANE COMPONENT OF ABC TRANSPORTER YHHJ-RELATED"/>
    <property type="match status" value="1"/>
</dbReference>
<feature type="domain" description="ABC transmembrane type-2" evidence="9">
    <location>
        <begin position="134"/>
        <end position="370"/>
    </location>
</feature>
<organism evidence="10 11">
    <name type="scientific">Sulfurovum zhangzhouensis</name>
    <dbReference type="NCBI Taxonomy" id="3019067"/>
    <lineage>
        <taxon>Bacteria</taxon>
        <taxon>Pseudomonadati</taxon>
        <taxon>Campylobacterota</taxon>
        <taxon>Epsilonproteobacteria</taxon>
        <taxon>Campylobacterales</taxon>
        <taxon>Sulfurovaceae</taxon>
        <taxon>Sulfurovum</taxon>
    </lineage>
</organism>
<evidence type="ECO:0000256" key="7">
    <source>
        <dbReference type="ARBA" id="ARBA00023136"/>
    </source>
</evidence>
<dbReference type="Proteomes" id="UP001169069">
    <property type="component" value="Unassembled WGS sequence"/>
</dbReference>
<dbReference type="PANTHER" id="PTHR30294:SF47">
    <property type="entry name" value="INNER MEMBRANE TRANSPORT PERMEASE YHHJ"/>
    <property type="match status" value="1"/>
</dbReference>
<dbReference type="RefSeq" id="WP_289414006.1">
    <property type="nucleotide sequence ID" value="NZ_JAQIBD010000003.1"/>
</dbReference>
<dbReference type="PROSITE" id="PS51012">
    <property type="entry name" value="ABC_TM2"/>
    <property type="match status" value="1"/>
</dbReference>
<keyword evidence="7 8" id="KW-0472">Membrane</keyword>
<gene>
    <name evidence="10" type="ORF">PGH07_08520</name>
</gene>
<evidence type="ECO:0000256" key="8">
    <source>
        <dbReference type="SAM" id="Phobius"/>
    </source>
</evidence>
<reference evidence="10" key="1">
    <citation type="submission" date="2023-01" db="EMBL/GenBank/DDBJ databases">
        <title>Sulfurovum sp. zt1-1 genome assembly.</title>
        <authorList>
            <person name="Wang J."/>
        </authorList>
    </citation>
    <scope>NUCLEOTIDE SEQUENCE</scope>
    <source>
        <strain evidence="10">Zt1-1</strain>
    </source>
</reference>
<evidence type="ECO:0000313" key="10">
    <source>
        <dbReference type="EMBL" id="MDM5272223.1"/>
    </source>
</evidence>
<dbReference type="Pfam" id="PF12698">
    <property type="entry name" value="ABC2_membrane_3"/>
    <property type="match status" value="1"/>
</dbReference>
<feature type="transmembrane region" description="Helical" evidence="8">
    <location>
        <begin position="20"/>
        <end position="41"/>
    </location>
</feature>
<keyword evidence="4" id="KW-1003">Cell membrane</keyword>
<sequence length="372" mass="41306">MKKRLLNIYRLGIKELQSLWHDKIMAVLIIYTFSFAIYLGATATSSELNKVPIAFIDEDHSALSARIMGAFYKPRFLPPDLVDADKADLGMDKGIYTFVLIIPASFEKEILHGNQPTIQLNIDATRMSQAGIGAGYIQQIIHNEINTFLQGSSVTTQLPIELVTRIKFNPALESTWFGSIMEFIEQISLLSIILSGAALIREREHGTLEHLLVMPLSATEIMLSKVWSMGAVVLVAAALSLEFVIKRILDIPIAGSEGLFLFGAFLMLFSTTSMGIFMGTVARSMPQLGLIIIITILPLQILSGAITPFESMPQALQNVMLLMPTSHFVSMAQAILYRGAGLDVVWVDMFWIFIIGMFFFLFSLSIFKKSLN</sequence>
<keyword evidence="3" id="KW-0813">Transport</keyword>
<feature type="transmembrane region" description="Helical" evidence="8">
    <location>
        <begin position="288"/>
        <end position="307"/>
    </location>
</feature>